<gene>
    <name evidence="2" type="ORF">EKO04_008266</name>
</gene>
<organism evidence="2 3">
    <name type="scientific">Ascochyta lentis</name>
    <dbReference type="NCBI Taxonomy" id="205686"/>
    <lineage>
        <taxon>Eukaryota</taxon>
        <taxon>Fungi</taxon>
        <taxon>Dikarya</taxon>
        <taxon>Ascomycota</taxon>
        <taxon>Pezizomycotina</taxon>
        <taxon>Dothideomycetes</taxon>
        <taxon>Pleosporomycetidae</taxon>
        <taxon>Pleosporales</taxon>
        <taxon>Pleosporineae</taxon>
        <taxon>Didymellaceae</taxon>
        <taxon>Ascochyta</taxon>
    </lineage>
</organism>
<proteinExistence type="predicted"/>
<dbReference type="EMBL" id="RZGK01000015">
    <property type="protein sequence ID" value="KAF9693812.1"/>
    <property type="molecule type" value="Genomic_DNA"/>
</dbReference>
<reference evidence="2" key="2">
    <citation type="submission" date="2020-09" db="EMBL/GenBank/DDBJ databases">
        <title>Reference genome assembly for Australian Ascochyta lentis isolate Al4.</title>
        <authorList>
            <person name="Lee R.C."/>
            <person name="Farfan-Caceres L.M."/>
            <person name="Debler J.W."/>
            <person name="Williams A.H."/>
            <person name="Henares B.M."/>
        </authorList>
    </citation>
    <scope>NUCLEOTIDE SEQUENCE</scope>
    <source>
        <strain evidence="2">Al4</strain>
    </source>
</reference>
<evidence type="ECO:0000313" key="2">
    <source>
        <dbReference type="EMBL" id="KAF9693812.1"/>
    </source>
</evidence>
<protein>
    <submittedName>
        <fullName evidence="2">Uncharacterized protein</fullName>
    </submittedName>
</protein>
<keyword evidence="3" id="KW-1185">Reference proteome</keyword>
<accession>A0A8H7IZN0</accession>
<dbReference type="AlphaFoldDB" id="A0A8H7IZN0"/>
<dbReference type="Proteomes" id="UP000651452">
    <property type="component" value="Unassembled WGS sequence"/>
</dbReference>
<comment type="caution">
    <text evidence="2">The sequence shown here is derived from an EMBL/GenBank/DDBJ whole genome shotgun (WGS) entry which is preliminary data.</text>
</comment>
<evidence type="ECO:0000313" key="3">
    <source>
        <dbReference type="Proteomes" id="UP000651452"/>
    </source>
</evidence>
<feature type="region of interest" description="Disordered" evidence="1">
    <location>
        <begin position="1"/>
        <end position="22"/>
    </location>
</feature>
<reference evidence="2" key="1">
    <citation type="submission" date="2018-12" db="EMBL/GenBank/DDBJ databases">
        <authorList>
            <person name="Syme R.A."/>
            <person name="Farfan-Caceres L."/>
            <person name="Lichtenzveig J."/>
        </authorList>
    </citation>
    <scope>NUCLEOTIDE SEQUENCE</scope>
    <source>
        <strain evidence="2">Al4</strain>
    </source>
</reference>
<name>A0A8H7IZN0_9PLEO</name>
<dbReference type="OrthoDB" id="3797827at2759"/>
<sequence length="328" mass="36610">MTPQSPRAARSTRKHFEDAVRTSPKSVVTTSALWVAGKGGCGTLEILPKEIRQKIYGYAFDISTPITVKKCCGPEATIRERRACRKHGTGATTKASRFNMLQVSKAMSSEALWVVRSQGSLHLEVDRALTQYLGCYRWNGQRQFLTSRLGCKRKMTMWASAGKYRHVEVAICKETLLDGNPVIHTNYLVDIASSLCQSWLQTSSINATAADSDVKRTVKVKLGSLFQDVLPFNTKPYGATSSWELNEWMYRYYLLSNSEPDLDKIAADSGHNLLRLVAVIAKYRGCSQWEIVANTQLHKDDKVGLGWLHVIQAECARHGMCLEDAGSE</sequence>
<evidence type="ECO:0000256" key="1">
    <source>
        <dbReference type="SAM" id="MobiDB-lite"/>
    </source>
</evidence>